<dbReference type="SUPFAM" id="SSF52218">
    <property type="entry name" value="Flavoproteins"/>
    <property type="match status" value="1"/>
</dbReference>
<reference evidence="4" key="1">
    <citation type="journal article" date="2021" name="PeerJ">
        <title>Extensive microbial diversity within the chicken gut microbiome revealed by metagenomics and culture.</title>
        <authorList>
            <person name="Gilroy R."/>
            <person name="Ravi A."/>
            <person name="Getino M."/>
            <person name="Pursley I."/>
            <person name="Horton D.L."/>
            <person name="Alikhan N.F."/>
            <person name="Baker D."/>
            <person name="Gharbi K."/>
            <person name="Hall N."/>
            <person name="Watson M."/>
            <person name="Adriaenssens E.M."/>
            <person name="Foster-Nyarko E."/>
            <person name="Jarju S."/>
            <person name="Secka A."/>
            <person name="Antonio M."/>
            <person name="Oren A."/>
            <person name="Chaudhuri R.R."/>
            <person name="La Ragione R."/>
            <person name="Hildebrand F."/>
            <person name="Pallen M.J."/>
        </authorList>
    </citation>
    <scope>NUCLEOTIDE SEQUENCE</scope>
    <source>
        <strain evidence="4">ChiBcec16-3735</strain>
    </source>
</reference>
<evidence type="ECO:0000256" key="2">
    <source>
        <dbReference type="ARBA" id="ARBA00022643"/>
    </source>
</evidence>
<dbReference type="Proteomes" id="UP000824065">
    <property type="component" value="Unassembled WGS sequence"/>
</dbReference>
<feature type="domain" description="NADPH-dependent FMN reductase-like" evidence="3">
    <location>
        <begin position="1"/>
        <end position="150"/>
    </location>
</feature>
<evidence type="ECO:0000313" key="4">
    <source>
        <dbReference type="EMBL" id="HIZ57210.1"/>
    </source>
</evidence>
<comment type="caution">
    <text evidence="4">The sequence shown here is derived from an EMBL/GenBank/DDBJ whole genome shotgun (WGS) entry which is preliminary data.</text>
</comment>
<evidence type="ECO:0000256" key="1">
    <source>
        <dbReference type="ARBA" id="ARBA00022630"/>
    </source>
</evidence>
<dbReference type="Gene3D" id="3.40.50.360">
    <property type="match status" value="1"/>
</dbReference>
<sequence length="205" mass="22087">MKVLMINGSPRVGGNTSIALAEMEKIFAEEGIESETIQIGAQAIRGCIACGTCRKNGKCVFDDAVNQAAPKFEAADGLVVASPVYYASANGTLVSFLDRLFYSTPFDKRMKVGASVVVARRGGLSATFDELNKYFTITGMPVASSQYWNSVHGRLPGEAAQDAEGLQTMRTLARNMAFLMKSIALGKEKYGLPAKEAPQQTNFIR</sequence>
<accession>A0A9D2JMR3</accession>
<dbReference type="Pfam" id="PF03358">
    <property type="entry name" value="FMN_red"/>
    <property type="match status" value="1"/>
</dbReference>
<dbReference type="InterPro" id="IPR051796">
    <property type="entry name" value="ISF_SsuE-like"/>
</dbReference>
<proteinExistence type="predicted"/>
<dbReference type="EMBL" id="DXBJ01000008">
    <property type="protein sequence ID" value="HIZ57210.1"/>
    <property type="molecule type" value="Genomic_DNA"/>
</dbReference>
<dbReference type="InterPro" id="IPR005025">
    <property type="entry name" value="FMN_Rdtase-like_dom"/>
</dbReference>
<dbReference type="GO" id="GO:0016491">
    <property type="term" value="F:oxidoreductase activity"/>
    <property type="evidence" value="ECO:0007669"/>
    <property type="project" value="InterPro"/>
</dbReference>
<dbReference type="PANTHER" id="PTHR43278:SF4">
    <property type="entry name" value="NAD(P)H-DEPENDENT FMN-CONTAINING OXIDOREDUCTASE YWQN-RELATED"/>
    <property type="match status" value="1"/>
</dbReference>
<dbReference type="PANTHER" id="PTHR43278">
    <property type="entry name" value="NAD(P)H-DEPENDENT FMN-CONTAINING OXIDOREDUCTASE YWQN-RELATED"/>
    <property type="match status" value="1"/>
</dbReference>
<keyword evidence="1" id="KW-0285">Flavoprotein</keyword>
<organism evidence="4 5">
    <name type="scientific">Candidatus Faecalibacterium gallistercoris</name>
    <dbReference type="NCBI Taxonomy" id="2838579"/>
    <lineage>
        <taxon>Bacteria</taxon>
        <taxon>Bacillati</taxon>
        <taxon>Bacillota</taxon>
        <taxon>Clostridia</taxon>
        <taxon>Eubacteriales</taxon>
        <taxon>Oscillospiraceae</taxon>
        <taxon>Faecalibacterium</taxon>
    </lineage>
</organism>
<dbReference type="AlphaFoldDB" id="A0A9D2JMR3"/>
<dbReference type="InterPro" id="IPR029039">
    <property type="entry name" value="Flavoprotein-like_sf"/>
</dbReference>
<reference evidence="4" key="2">
    <citation type="submission" date="2021-04" db="EMBL/GenBank/DDBJ databases">
        <authorList>
            <person name="Gilroy R."/>
        </authorList>
    </citation>
    <scope>NUCLEOTIDE SEQUENCE</scope>
    <source>
        <strain evidence="4">ChiBcec16-3735</strain>
    </source>
</reference>
<evidence type="ECO:0000313" key="5">
    <source>
        <dbReference type="Proteomes" id="UP000824065"/>
    </source>
</evidence>
<name>A0A9D2JMR3_9FIRM</name>
<protein>
    <submittedName>
        <fullName evidence="4">Flavodoxin family protein</fullName>
    </submittedName>
</protein>
<evidence type="ECO:0000259" key="3">
    <source>
        <dbReference type="Pfam" id="PF03358"/>
    </source>
</evidence>
<keyword evidence="2" id="KW-0288">FMN</keyword>
<gene>
    <name evidence="4" type="ORF">H9725_01260</name>
</gene>